<gene>
    <name evidence="2" type="ORF">TSAR_003335</name>
</gene>
<dbReference type="InterPro" id="IPR036728">
    <property type="entry name" value="PBP_GOBP_sf"/>
</dbReference>
<evidence type="ECO:0000313" key="3">
    <source>
        <dbReference type="Proteomes" id="UP000215335"/>
    </source>
</evidence>
<dbReference type="Pfam" id="PF01395">
    <property type="entry name" value="PBP_GOBP"/>
    <property type="match status" value="1"/>
</dbReference>
<name>A0A232EK63_9HYME</name>
<dbReference type="Gene3D" id="1.10.238.20">
    <property type="entry name" value="Pheromone/general odorant binding protein domain"/>
    <property type="match status" value="1"/>
</dbReference>
<proteinExistence type="predicted"/>
<dbReference type="SUPFAM" id="SSF47565">
    <property type="entry name" value="Insect pheromone/odorant-binding proteins"/>
    <property type="match status" value="1"/>
</dbReference>
<protein>
    <submittedName>
        <fullName evidence="2">Uncharacterized protein</fullName>
    </submittedName>
</protein>
<dbReference type="Proteomes" id="UP000215335">
    <property type="component" value="Unassembled WGS sequence"/>
</dbReference>
<evidence type="ECO:0000313" key="2">
    <source>
        <dbReference type="EMBL" id="OXU18747.1"/>
    </source>
</evidence>
<dbReference type="GO" id="GO:0005549">
    <property type="term" value="F:odorant binding"/>
    <property type="evidence" value="ECO:0007669"/>
    <property type="project" value="InterPro"/>
</dbReference>
<accession>A0A232EK63</accession>
<dbReference type="CDD" id="cd23992">
    <property type="entry name" value="PBP_GOBP"/>
    <property type="match status" value="1"/>
</dbReference>
<feature type="signal peptide" evidence="1">
    <location>
        <begin position="1"/>
        <end position="19"/>
    </location>
</feature>
<keyword evidence="3" id="KW-1185">Reference proteome</keyword>
<dbReference type="PROSITE" id="PS51257">
    <property type="entry name" value="PROKAR_LIPOPROTEIN"/>
    <property type="match status" value="1"/>
</dbReference>
<organism evidence="2 3">
    <name type="scientific">Trichomalopsis sarcophagae</name>
    <dbReference type="NCBI Taxonomy" id="543379"/>
    <lineage>
        <taxon>Eukaryota</taxon>
        <taxon>Metazoa</taxon>
        <taxon>Ecdysozoa</taxon>
        <taxon>Arthropoda</taxon>
        <taxon>Hexapoda</taxon>
        <taxon>Insecta</taxon>
        <taxon>Pterygota</taxon>
        <taxon>Neoptera</taxon>
        <taxon>Endopterygota</taxon>
        <taxon>Hymenoptera</taxon>
        <taxon>Apocrita</taxon>
        <taxon>Proctotrupomorpha</taxon>
        <taxon>Chalcidoidea</taxon>
        <taxon>Pteromalidae</taxon>
        <taxon>Pteromalinae</taxon>
        <taxon>Trichomalopsis</taxon>
    </lineage>
</organism>
<evidence type="ECO:0000256" key="1">
    <source>
        <dbReference type="SAM" id="SignalP"/>
    </source>
</evidence>
<keyword evidence="1" id="KW-0732">Signal</keyword>
<feature type="chain" id="PRO_5012353277" evidence="1">
    <location>
        <begin position="20"/>
        <end position="136"/>
    </location>
</feature>
<dbReference type="AlphaFoldDB" id="A0A232EK63"/>
<dbReference type="InterPro" id="IPR006170">
    <property type="entry name" value="PBP/GOBP"/>
</dbReference>
<dbReference type="SMART" id="SM00708">
    <property type="entry name" value="PhBP"/>
    <property type="match status" value="1"/>
</dbReference>
<reference evidence="2 3" key="1">
    <citation type="journal article" date="2017" name="Curr. Biol.">
        <title>The Evolution of Venom by Co-option of Single-Copy Genes.</title>
        <authorList>
            <person name="Martinson E.O."/>
            <person name="Mrinalini"/>
            <person name="Kelkar Y.D."/>
            <person name="Chang C.H."/>
            <person name="Werren J.H."/>
        </authorList>
    </citation>
    <scope>NUCLEOTIDE SEQUENCE [LARGE SCALE GENOMIC DNA]</scope>
    <source>
        <strain evidence="2 3">Alberta</strain>
        <tissue evidence="2">Whole body</tissue>
    </source>
</reference>
<comment type="caution">
    <text evidence="2">The sequence shown here is derived from an EMBL/GenBank/DDBJ whole genome shotgun (WGS) entry which is preliminary data.</text>
</comment>
<sequence>MKIVVLCLVVLSGVACVSAGYREYQNACLDENGLTKEEFYAMKRNQDPRSGCVTACIMKKNGSMKHGIIDARGIKRRMRTLLSPFISKDKLYEKIDYCVDEAENHVGVCEKAYVLQKCLRTPRANNVQGERQKMID</sequence>
<dbReference type="EMBL" id="NNAY01003860">
    <property type="protein sequence ID" value="OXU18747.1"/>
    <property type="molecule type" value="Genomic_DNA"/>
</dbReference>